<name>A0A6J7VQP0_9CAUD</name>
<dbReference type="EMBL" id="LR798190">
    <property type="protein sequence ID" value="CAB5079688.1"/>
    <property type="molecule type" value="Genomic_DNA"/>
</dbReference>
<proteinExistence type="predicted"/>
<organism evidence="1">
    <name type="scientific">uncultured Caudovirales phage</name>
    <dbReference type="NCBI Taxonomy" id="2100421"/>
    <lineage>
        <taxon>Viruses</taxon>
        <taxon>Duplodnaviria</taxon>
        <taxon>Heunggongvirae</taxon>
        <taxon>Uroviricota</taxon>
        <taxon>Caudoviricetes</taxon>
        <taxon>Peduoviridae</taxon>
        <taxon>Maltschvirus</taxon>
        <taxon>Maltschvirus maltsch</taxon>
    </lineage>
</organism>
<accession>A0A6J7VQP0</accession>
<sequence length="1134" mass="116996">MVDAPQHVHHLDQIYNATPFGRSLMKAVDAAAAAALIGGASVVLAWGTDADFDRISIDGVFDGPHLMPALSWDGDQIAFNGVATGPHLSGVDGHTPDISWDGDQIVIDGSYGPHLSGTPGADGTRWYNSDGPPTDLLGVPDSYCLDTTTGNVYYKPGTSWTPDPYGNLKGADGVSPSVSWGTGGDADCIVLNGVTGPHLTGPTGSAGALAHNKIWIGDAGGSAAAVTPSGDWTITDAGVATIAAGAVSLSKMANLATYSVIGNNTSSAAAPSALQKIIFPALTTDSQFRAGGFEVQSYAVNNSWFCENAYFDGAAFRYRATGTARKFILNYAGGYYIQRAAAGNAGDPATFTDDLTIYSDGRFRFYGIANSWSAAGDVWIGGGEIRSYGKTYFGGSSIGGSDLGSVAASTVEIGGGIIRAYGGIYVGATAVSLVGHTHVFGDVACVMPYHGFENWTDSAVTFTATSPDRTLKIAKTGAGFSYWRNGTRVTKTTDQTVQITNTIGLWYFYFNTSDVLTASMSQWDILSDNVPAFSGYWNGTSLRIQEERHLFNENRREHNSDHNSEGTRYGTGLVGTFDNTSLSITQGTIYDEGNPWDTGGTLTNCVLWYLNAGTGKMDFVEVTTPYATTGGALAYDASGTLTAVGAGKIVVNDIYCCLDRGRSIYCRAGTAEYTTETLARAAPQATWANAATPEIKLLYRVLYKNQGGTITYVDKIDYRTSGSVPQGGTPAISPHASTHNGSDPIVALGAVQFSGADLGSVASGKVEIGGGILRAYGSIYTNGGVINPTAATWLRCYDGADLTSLELDAAAGTVTIKGAGGALPASLTAGTAVIADGAAAFSGAAPTAGVAGEVRIGGGRVVACVGAGGLHLQPIALNNSLILDNSRYDVGASGFKALSTGYGSYLQFASDGALYFANAPSVAAGAGQTFTTRFTVQADGTVVCVGAAPSSVSAGEVRIGGGIIRTAGEIWAGANLRMITSSSIGYVQGYNGAAYNELKLMGEKVTIDSVGSPLYVLGTAPSTASAGEVRIGGGALYAAGAIHAGTYIEANGSSPFFQLAQAGVAKTYFQWDNANTRTEYYSAGTHYFTISKVQIVTTADGALTVGGKITAKAAVPASFANLAAVQTYLASILT</sequence>
<evidence type="ECO:0000313" key="1">
    <source>
        <dbReference type="EMBL" id="CAB5079688.1"/>
    </source>
</evidence>
<protein>
    <submittedName>
        <fullName evidence="1">Uncharacterized protein</fullName>
    </submittedName>
</protein>
<reference evidence="1" key="1">
    <citation type="submission" date="2020-05" db="EMBL/GenBank/DDBJ databases">
        <authorList>
            <person name="Chiriac C."/>
            <person name="Salcher M."/>
            <person name="Ghai R."/>
            <person name="Kavagutti S V."/>
        </authorList>
    </citation>
    <scope>NUCLEOTIDE SEQUENCE</scope>
</reference>
<gene>
    <name evidence="1" type="ORF">UFOVP141_8</name>
</gene>